<dbReference type="Proteomes" id="UP000007819">
    <property type="component" value="Chromosome A1"/>
</dbReference>
<organism evidence="2 3">
    <name type="scientific">Acyrthosiphon pisum</name>
    <name type="common">Pea aphid</name>
    <dbReference type="NCBI Taxonomy" id="7029"/>
    <lineage>
        <taxon>Eukaryota</taxon>
        <taxon>Metazoa</taxon>
        <taxon>Ecdysozoa</taxon>
        <taxon>Arthropoda</taxon>
        <taxon>Hexapoda</taxon>
        <taxon>Insecta</taxon>
        <taxon>Pterygota</taxon>
        <taxon>Neoptera</taxon>
        <taxon>Paraneoptera</taxon>
        <taxon>Hemiptera</taxon>
        <taxon>Sternorrhyncha</taxon>
        <taxon>Aphidomorpha</taxon>
        <taxon>Aphidoidea</taxon>
        <taxon>Aphididae</taxon>
        <taxon>Macrosiphini</taxon>
        <taxon>Acyrthosiphon</taxon>
    </lineage>
</organism>
<evidence type="ECO:0000256" key="1">
    <source>
        <dbReference type="SAM" id="Phobius"/>
    </source>
</evidence>
<dbReference type="OrthoDB" id="6598988at2759"/>
<evidence type="ECO:0000313" key="2">
    <source>
        <dbReference type="EnsemblMetazoa" id="XP_029343190.1"/>
    </source>
</evidence>
<reference evidence="2" key="2">
    <citation type="submission" date="2022-06" db="UniProtKB">
        <authorList>
            <consortium name="EnsemblMetazoa"/>
        </authorList>
    </citation>
    <scope>IDENTIFICATION</scope>
</reference>
<dbReference type="Pfam" id="PF16057">
    <property type="entry name" value="DUF4800"/>
    <property type="match status" value="1"/>
</dbReference>
<dbReference type="RefSeq" id="XP_029343190.1">
    <property type="nucleotide sequence ID" value="XM_029487330.1"/>
</dbReference>
<accession>A0A8R2JPH5</accession>
<keyword evidence="1" id="KW-1133">Transmembrane helix</keyword>
<keyword evidence="1" id="KW-0812">Transmembrane</keyword>
<evidence type="ECO:0000313" key="3">
    <source>
        <dbReference type="Proteomes" id="UP000007819"/>
    </source>
</evidence>
<keyword evidence="1" id="KW-0472">Membrane</keyword>
<dbReference type="EnsemblMetazoa" id="XM_029487330.1">
    <property type="protein sequence ID" value="XP_029343190.1"/>
    <property type="gene ID" value="LOC115033738"/>
</dbReference>
<name>A0A8R2JPH5_ACYPI</name>
<dbReference type="AlphaFoldDB" id="A0A8R2JPH5"/>
<reference evidence="3" key="1">
    <citation type="submission" date="2010-06" db="EMBL/GenBank/DDBJ databases">
        <authorList>
            <person name="Jiang H."/>
            <person name="Abraham K."/>
            <person name="Ali S."/>
            <person name="Alsbrooks S.L."/>
            <person name="Anim B.N."/>
            <person name="Anosike U.S."/>
            <person name="Attaway T."/>
            <person name="Bandaranaike D.P."/>
            <person name="Battles P.K."/>
            <person name="Bell S.N."/>
            <person name="Bell A.V."/>
            <person name="Beltran B."/>
            <person name="Bickham C."/>
            <person name="Bustamante Y."/>
            <person name="Caleb T."/>
            <person name="Canada A."/>
            <person name="Cardenas V."/>
            <person name="Carter K."/>
            <person name="Chacko J."/>
            <person name="Chandrabose M.N."/>
            <person name="Chavez D."/>
            <person name="Chavez A."/>
            <person name="Chen L."/>
            <person name="Chu H.-S."/>
            <person name="Claassen K.J."/>
            <person name="Cockrell R."/>
            <person name="Collins M."/>
            <person name="Cooper J.A."/>
            <person name="Cree A."/>
            <person name="Curry S.M."/>
            <person name="Da Y."/>
            <person name="Dao M.D."/>
            <person name="Das B."/>
            <person name="Davila M.-L."/>
            <person name="Davy-Carroll L."/>
            <person name="Denson S."/>
            <person name="Dinh H."/>
            <person name="Ebong V.E."/>
            <person name="Edwards J.R."/>
            <person name="Egan A."/>
            <person name="El-Daye J."/>
            <person name="Escobedo L."/>
            <person name="Fernandez S."/>
            <person name="Fernando P.R."/>
            <person name="Flagg N."/>
            <person name="Forbes L.D."/>
            <person name="Fowler R.G."/>
            <person name="Fu Q."/>
            <person name="Gabisi R.A."/>
            <person name="Ganer J."/>
            <person name="Garbino Pronczuk A."/>
            <person name="Garcia R.M."/>
            <person name="Garner T."/>
            <person name="Garrett T.E."/>
            <person name="Gonzalez D.A."/>
            <person name="Hamid H."/>
            <person name="Hawkins E.S."/>
            <person name="Hirani K."/>
            <person name="Hogues M.E."/>
            <person name="Hollins B."/>
            <person name="Hsiao C.-H."/>
            <person name="Jabil R."/>
            <person name="James M.L."/>
            <person name="Jhangiani S.N."/>
            <person name="Johnson B."/>
            <person name="Johnson Q."/>
            <person name="Joshi V."/>
            <person name="Kalu J.B."/>
            <person name="Kam C."/>
            <person name="Kashfia A."/>
            <person name="Keebler J."/>
            <person name="Kisamo H."/>
            <person name="Kovar C.L."/>
            <person name="Lago L.A."/>
            <person name="Lai C.-Y."/>
            <person name="Laidlaw J."/>
            <person name="Lara F."/>
            <person name="Le T.-K."/>
            <person name="Lee S.L."/>
            <person name="Legall F.H."/>
            <person name="Lemon S.J."/>
            <person name="Lewis L.R."/>
            <person name="Li B."/>
            <person name="Liu Y."/>
            <person name="Liu Y.-S."/>
            <person name="Lopez J."/>
            <person name="Lozado R.J."/>
            <person name="Lu J."/>
            <person name="Madu R.C."/>
            <person name="Maheshwari M."/>
            <person name="Maheshwari R."/>
            <person name="Malloy K."/>
            <person name="Martinez E."/>
            <person name="Mathew T."/>
            <person name="Mercado I.C."/>
            <person name="Mercado C."/>
            <person name="Meyer B."/>
            <person name="Montgomery K."/>
            <person name="Morgan M.B."/>
            <person name="Munidasa M."/>
            <person name="Nazareth L.V."/>
            <person name="Nelson J."/>
            <person name="Ng B.M."/>
            <person name="Nguyen N.B."/>
            <person name="Nguyen P.Q."/>
            <person name="Nguyen T."/>
            <person name="Obregon M."/>
            <person name="Okwuonu G.O."/>
            <person name="Onwere C.G."/>
            <person name="Orozco G."/>
            <person name="Parra A."/>
            <person name="Patel S."/>
            <person name="Patil S."/>
            <person name="Perez A."/>
            <person name="Perez Y."/>
            <person name="Pham C."/>
            <person name="Primus E.L."/>
            <person name="Pu L.-L."/>
            <person name="Puazo M."/>
            <person name="Qin X."/>
            <person name="Quiroz J.B."/>
            <person name="Reese J."/>
            <person name="Richards S."/>
            <person name="Rives C.M."/>
            <person name="Robberts R."/>
            <person name="Ruiz S.J."/>
            <person name="Ruiz M.J."/>
            <person name="Santibanez J."/>
            <person name="Schneider B.W."/>
            <person name="Sisson I."/>
            <person name="Smith M."/>
            <person name="Sodergren E."/>
            <person name="Song X.-Z."/>
            <person name="Song B.B."/>
            <person name="Summersgill H."/>
            <person name="Thelus R."/>
            <person name="Thornton R.D."/>
            <person name="Trejos Z.Y."/>
            <person name="Usmani K."/>
            <person name="Vattathil S."/>
            <person name="Villasana D."/>
            <person name="Walker D.L."/>
            <person name="Wang S."/>
            <person name="Wang K."/>
            <person name="White C.S."/>
            <person name="Williams A.C."/>
            <person name="Williamson J."/>
            <person name="Wilson K."/>
            <person name="Woghiren I.O."/>
            <person name="Woodworth J.R."/>
            <person name="Worley K.C."/>
            <person name="Wright R.A."/>
            <person name="Wu W."/>
            <person name="Young L."/>
            <person name="Zhang L."/>
            <person name="Zhang J."/>
            <person name="Zhu Y."/>
            <person name="Muzny D.M."/>
            <person name="Weinstock G."/>
            <person name="Gibbs R.A."/>
        </authorList>
    </citation>
    <scope>NUCLEOTIDE SEQUENCE [LARGE SCALE GENOMIC DNA]</scope>
    <source>
        <strain evidence="3">LSR1</strain>
    </source>
</reference>
<feature type="transmembrane region" description="Helical" evidence="1">
    <location>
        <begin position="138"/>
        <end position="158"/>
    </location>
</feature>
<dbReference type="KEGG" id="api:115033738"/>
<keyword evidence="3" id="KW-1185">Reference proteome</keyword>
<proteinExistence type="predicted"/>
<sequence>MMIDVVFMTNRYFIFAQVSDLCNDYRRSMNAEITESMNTFWAECYESYKNALDTRSKLVAESRKSFQALILEPFKIKKEEEESRIYLMENQKKAQRLLVRAKWRQIKGYLCGERGPWKSRLVYFSILFFFYLNRKLKYISSTLFITVIFSWYILITTLNKLCM</sequence>
<protein>
    <submittedName>
        <fullName evidence="2">Uncharacterized protein</fullName>
    </submittedName>
</protein>
<dbReference type="GeneID" id="115033738"/>